<comment type="cofactor">
    <cofactor evidence="1">
        <name>pyridoxal 5'-phosphate</name>
        <dbReference type="ChEBI" id="CHEBI:597326"/>
    </cofactor>
</comment>
<dbReference type="InterPro" id="IPR022644">
    <property type="entry name" value="De-COase2_N"/>
</dbReference>
<dbReference type="PRINTS" id="PR01179">
    <property type="entry name" value="ODADCRBXLASE"/>
</dbReference>
<comment type="subunit">
    <text evidence="7">Homodimer. Only the dimer is catalytically active, as the active sites are constructed of residues from both monomers.</text>
</comment>
<name>A0A6J1CSV6_MOMCH</name>
<dbReference type="PROSITE" id="PS00878">
    <property type="entry name" value="ODR_DC_2_1"/>
    <property type="match status" value="1"/>
</dbReference>
<evidence type="ECO:0000256" key="3">
    <source>
        <dbReference type="ARBA" id="ARBA00022898"/>
    </source>
</evidence>
<comment type="similarity">
    <text evidence="2">Belongs to the Orn/Lys/Arg decarboxylase class-II family.</text>
</comment>
<evidence type="ECO:0000256" key="4">
    <source>
        <dbReference type="ARBA" id="ARBA00023239"/>
    </source>
</evidence>
<organism evidence="10 11">
    <name type="scientific">Momordica charantia</name>
    <name type="common">Bitter gourd</name>
    <name type="synonym">Balsam pear</name>
    <dbReference type="NCBI Taxonomy" id="3673"/>
    <lineage>
        <taxon>Eukaryota</taxon>
        <taxon>Viridiplantae</taxon>
        <taxon>Streptophyta</taxon>
        <taxon>Embryophyta</taxon>
        <taxon>Tracheophyta</taxon>
        <taxon>Spermatophyta</taxon>
        <taxon>Magnoliopsida</taxon>
        <taxon>eudicotyledons</taxon>
        <taxon>Gunneridae</taxon>
        <taxon>Pentapetalae</taxon>
        <taxon>rosids</taxon>
        <taxon>fabids</taxon>
        <taxon>Cucurbitales</taxon>
        <taxon>Cucurbitaceae</taxon>
        <taxon>Momordiceae</taxon>
        <taxon>Momordica</taxon>
    </lineage>
</organism>
<dbReference type="RefSeq" id="XP_022144147.1">
    <property type="nucleotide sequence ID" value="XM_022288455.1"/>
</dbReference>
<sequence length="318" mass="33296">MAVDKLLRGIATSPKKLHLLQNAPGLRGKAITPISEDGLLQFLQSIALSLNNQHSDDPFYVFDLAVLVRLMDRWTRSLPAVRPFYAVKCNPDPALLGAMAALGSNFDCASRAEIEAVLALGVSPDRIVFANPCKAESHIKFAASVGVNLTTFDSIEEVEKMRPCHPKSALLIRIQPPEEGGARCPLGTKFGALPDEITPLLQAAKDANLAVAGVSFHVGGGATKAGTYSAAIAAAKGAFETAIGLGLPPMNVLNIGGGFSGHCFDGAAAAGVGGRRLAGLSEYGCLHCGGGIQFQWLLYGGDQDIPCLFEFQNGGLLN</sequence>
<keyword evidence="3" id="KW-0663">Pyridoxal phosphate</keyword>
<evidence type="ECO:0000313" key="10">
    <source>
        <dbReference type="Proteomes" id="UP000504603"/>
    </source>
</evidence>
<reference evidence="11" key="1">
    <citation type="submission" date="2025-08" db="UniProtKB">
        <authorList>
            <consortium name="RefSeq"/>
        </authorList>
    </citation>
    <scope>IDENTIFICATION</scope>
    <source>
        <strain evidence="11">OHB3-1</strain>
    </source>
</reference>
<dbReference type="InterPro" id="IPR029066">
    <property type="entry name" value="PLP-binding_barrel"/>
</dbReference>
<dbReference type="InterPro" id="IPR022653">
    <property type="entry name" value="De-COase2_pyr-phos_BS"/>
</dbReference>
<dbReference type="PANTHER" id="PTHR11482">
    <property type="entry name" value="ARGININE/DIAMINOPIMELATE/ORNITHINE DECARBOXYLASE"/>
    <property type="match status" value="1"/>
</dbReference>
<comment type="pathway">
    <text evidence="5">Amine and polyamine biosynthesis; putrescine biosynthesis via L-ornithine pathway; putrescine from L-ornithine: step 1/1.</text>
</comment>
<dbReference type="PRINTS" id="PR01182">
    <property type="entry name" value="ORNDCRBXLASE"/>
</dbReference>
<evidence type="ECO:0000256" key="5">
    <source>
        <dbReference type="ARBA" id="ARBA00034115"/>
    </source>
</evidence>
<dbReference type="PANTHER" id="PTHR11482:SF6">
    <property type="entry name" value="ORNITHINE DECARBOXYLASE 1-RELATED"/>
    <property type="match status" value="1"/>
</dbReference>
<dbReference type="InterPro" id="IPR000183">
    <property type="entry name" value="Orn/DAP/Arg_de-COase"/>
</dbReference>
<dbReference type="UniPathway" id="UPA00535">
    <property type="reaction ID" value="UER00288"/>
</dbReference>
<dbReference type="Pfam" id="PF02784">
    <property type="entry name" value="Orn_Arg_deC_N"/>
    <property type="match status" value="1"/>
</dbReference>
<dbReference type="Gene3D" id="3.20.20.10">
    <property type="entry name" value="Alanine racemase"/>
    <property type="match status" value="1"/>
</dbReference>
<dbReference type="Proteomes" id="UP000504603">
    <property type="component" value="Unplaced"/>
</dbReference>
<evidence type="ECO:0000256" key="1">
    <source>
        <dbReference type="ARBA" id="ARBA00001933"/>
    </source>
</evidence>
<dbReference type="KEGG" id="mcha:111013904"/>
<evidence type="ECO:0000256" key="7">
    <source>
        <dbReference type="ARBA" id="ARBA00046672"/>
    </source>
</evidence>
<dbReference type="OrthoDB" id="5034579at2759"/>
<feature type="domain" description="Orn/DAP/Arg decarboxylase 2 N-terminal" evidence="9">
    <location>
        <begin position="67"/>
        <end position="262"/>
    </location>
</feature>
<evidence type="ECO:0000313" key="11">
    <source>
        <dbReference type="RefSeq" id="XP_022144147.1"/>
    </source>
</evidence>
<dbReference type="SUPFAM" id="SSF51419">
    <property type="entry name" value="PLP-binding barrel"/>
    <property type="match status" value="1"/>
</dbReference>
<dbReference type="EC" id="4.1.1.17" evidence="6"/>
<evidence type="ECO:0000259" key="9">
    <source>
        <dbReference type="Pfam" id="PF02784"/>
    </source>
</evidence>
<dbReference type="InterPro" id="IPR002433">
    <property type="entry name" value="Orn_de-COase"/>
</dbReference>
<accession>A0A6J1CSV6</accession>
<dbReference type="GO" id="GO:0033387">
    <property type="term" value="P:putrescine biosynthetic process from arginine, via ornithine"/>
    <property type="evidence" value="ECO:0007669"/>
    <property type="project" value="UniProtKB-UniPathway"/>
</dbReference>
<dbReference type="AlphaFoldDB" id="A0A6J1CSV6"/>
<dbReference type="GO" id="GO:0004586">
    <property type="term" value="F:ornithine decarboxylase activity"/>
    <property type="evidence" value="ECO:0007669"/>
    <property type="project" value="UniProtKB-EC"/>
</dbReference>
<dbReference type="GO" id="GO:0005737">
    <property type="term" value="C:cytoplasm"/>
    <property type="evidence" value="ECO:0007669"/>
    <property type="project" value="TreeGrafter"/>
</dbReference>
<keyword evidence="10" id="KW-1185">Reference proteome</keyword>
<evidence type="ECO:0000256" key="6">
    <source>
        <dbReference type="ARBA" id="ARBA00034138"/>
    </source>
</evidence>
<gene>
    <name evidence="11" type="primary">LOC111013904</name>
</gene>
<keyword evidence="4" id="KW-0456">Lyase</keyword>
<comment type="catalytic activity">
    <reaction evidence="8">
        <text>L-ornithine + H(+) = putrescine + CO2</text>
        <dbReference type="Rhea" id="RHEA:22964"/>
        <dbReference type="ChEBI" id="CHEBI:15378"/>
        <dbReference type="ChEBI" id="CHEBI:16526"/>
        <dbReference type="ChEBI" id="CHEBI:46911"/>
        <dbReference type="ChEBI" id="CHEBI:326268"/>
        <dbReference type="EC" id="4.1.1.17"/>
    </reaction>
</comment>
<dbReference type="GeneID" id="111013904"/>
<evidence type="ECO:0000256" key="8">
    <source>
        <dbReference type="ARBA" id="ARBA00049127"/>
    </source>
</evidence>
<protein>
    <recommendedName>
        <fullName evidence="6">ornithine decarboxylase</fullName>
        <ecNumber evidence="6">4.1.1.17</ecNumber>
    </recommendedName>
</protein>
<dbReference type="FunFam" id="3.20.20.10:FF:000005">
    <property type="entry name" value="Ornithine decarboxylase"/>
    <property type="match status" value="1"/>
</dbReference>
<proteinExistence type="inferred from homology"/>
<evidence type="ECO:0000256" key="2">
    <source>
        <dbReference type="ARBA" id="ARBA00008872"/>
    </source>
</evidence>